<evidence type="ECO:0000313" key="2">
    <source>
        <dbReference type="EMBL" id="QCI58372.1"/>
    </source>
</evidence>
<dbReference type="RefSeq" id="WP_025544275.1">
    <property type="nucleotide sequence ID" value="NZ_CP034413.3"/>
</dbReference>
<keyword evidence="3" id="KW-1185">Reference proteome</keyword>
<sequence>MKAERLFQILGLVDESLIEEADTASSPAAVQRRPSWVRLLAAAACLAVICAGAWGLWQSNLGAGTGSPGDAALAGGESGGDGHSPGTTFLSYAGPVFPLTTAETNTRLTAGRTVTWDFAPGSYEDGSPRQWGAQVTDSYTLTNPADGSVTVNALYPVSTSWLDFPELNAAVTVDSGGTGFSVLSGGYAGGFQDAGEPDGSTWNLAPPDEWADYQALLADGEYLSRAMEETAAPEVPVTVYQFTDFAAPHEEYNAATQAVTFTTDPEATTVLSYGFNGMSRDADRGWCQYSYFVPDGVRRETETKILIVLGDDIGDYVLQGYADGGCDQEIDGVSCTVTRRETTLADVLDLLCRAYQAEFEQFSLGRGQESPFRYLSQAQYQGLVWQLLEQYGLFSGTPKDRYSDGRLDEILMEALSQERVLYLSFPVTVPAGGSVTVAASFWKAPSYDYGCSGSENVGLQGYDLVTALGSTLEFTGQTAALVNTDTIEIVRQNLGFDLENGVTQVSLDLAEPHYYLEIRPLEG</sequence>
<keyword evidence="1" id="KW-0472">Membrane</keyword>
<dbReference type="KEGG" id="obj:EIO64_03280"/>
<dbReference type="AlphaFoldDB" id="A0A4D7AXR2"/>
<evidence type="ECO:0000256" key="1">
    <source>
        <dbReference type="SAM" id="Phobius"/>
    </source>
</evidence>
<dbReference type="Proteomes" id="UP000298642">
    <property type="component" value="Chromosome"/>
</dbReference>
<organism evidence="2 3">
    <name type="scientific">Dysosmobacter welbionis</name>
    <dbReference type="NCBI Taxonomy" id="2093857"/>
    <lineage>
        <taxon>Bacteria</taxon>
        <taxon>Bacillati</taxon>
        <taxon>Bacillota</taxon>
        <taxon>Clostridia</taxon>
        <taxon>Eubacteriales</taxon>
        <taxon>Oscillospiraceae</taxon>
        <taxon>Dysosmobacter</taxon>
    </lineage>
</organism>
<proteinExistence type="predicted"/>
<feature type="transmembrane region" description="Helical" evidence="1">
    <location>
        <begin position="36"/>
        <end position="57"/>
    </location>
</feature>
<accession>A0A4D7AXR2</accession>
<name>A0A4D7AXR2_9FIRM</name>
<protein>
    <submittedName>
        <fullName evidence="2">Uncharacterized protein</fullName>
    </submittedName>
</protein>
<gene>
    <name evidence="2" type="ORF">EIO64_03280</name>
</gene>
<dbReference type="EMBL" id="CP034413">
    <property type="protein sequence ID" value="QCI58372.1"/>
    <property type="molecule type" value="Genomic_DNA"/>
</dbReference>
<reference evidence="3" key="1">
    <citation type="submission" date="2018-12" db="EMBL/GenBank/DDBJ databases">
        <title>Dusodibacter welbiota gen. nov., sp. nov., isolated from human faeces and emended description of the Oscillibacter genus.</title>
        <authorList>
            <person name="Le Roy T."/>
            <person name="Van der Smissen P."/>
            <person name="Delzenne N."/>
            <person name="Muccioli G."/>
            <person name="Collet J.F."/>
            <person name="Cani P.D."/>
        </authorList>
    </citation>
    <scope>NUCLEOTIDE SEQUENCE [LARGE SCALE GENOMIC DNA]</scope>
    <source>
        <strain evidence="3">J115</strain>
    </source>
</reference>
<evidence type="ECO:0000313" key="3">
    <source>
        <dbReference type="Proteomes" id="UP000298642"/>
    </source>
</evidence>
<keyword evidence="1" id="KW-1133">Transmembrane helix</keyword>
<keyword evidence="1" id="KW-0812">Transmembrane</keyword>